<sequence length="99" mass="10556">MKFAFLIMGNYNPLTDHAEIGGGLAQIVGVSSVEEAARTAARLEEAGVDCFELCGAFGPDGAKAVIEATGGRVPVGYVTHLREQDVLYNRIFGDPIRED</sequence>
<gene>
    <name evidence="1" type="ORF">IAB37_01555</name>
</gene>
<accession>A0A9D1J494</accession>
<dbReference type="AlphaFoldDB" id="A0A9D1J494"/>
<comment type="caution">
    <text evidence="1">The sequence shown here is derived from an EMBL/GenBank/DDBJ whole genome shotgun (WGS) entry which is preliminary data.</text>
</comment>
<dbReference type="Pfam" id="PF20116">
    <property type="entry name" value="DUF6506"/>
    <property type="match status" value="1"/>
</dbReference>
<proteinExistence type="predicted"/>
<reference evidence="1" key="1">
    <citation type="submission" date="2020-10" db="EMBL/GenBank/DDBJ databases">
        <authorList>
            <person name="Gilroy R."/>
        </authorList>
    </citation>
    <scope>NUCLEOTIDE SEQUENCE</scope>
    <source>
        <strain evidence="1">CHK189-12415</strain>
    </source>
</reference>
<evidence type="ECO:0000313" key="1">
    <source>
        <dbReference type="EMBL" id="HIR60248.1"/>
    </source>
</evidence>
<evidence type="ECO:0000313" key="2">
    <source>
        <dbReference type="Proteomes" id="UP000824241"/>
    </source>
</evidence>
<name>A0A9D1J494_9FIRM</name>
<reference evidence="1" key="2">
    <citation type="journal article" date="2021" name="PeerJ">
        <title>Extensive microbial diversity within the chicken gut microbiome revealed by metagenomics and culture.</title>
        <authorList>
            <person name="Gilroy R."/>
            <person name="Ravi A."/>
            <person name="Getino M."/>
            <person name="Pursley I."/>
            <person name="Horton D.L."/>
            <person name="Alikhan N.F."/>
            <person name="Baker D."/>
            <person name="Gharbi K."/>
            <person name="Hall N."/>
            <person name="Watson M."/>
            <person name="Adriaenssens E.M."/>
            <person name="Foster-Nyarko E."/>
            <person name="Jarju S."/>
            <person name="Secka A."/>
            <person name="Antonio M."/>
            <person name="Oren A."/>
            <person name="Chaudhuri R.R."/>
            <person name="La Ragione R."/>
            <person name="Hildebrand F."/>
            <person name="Pallen M.J."/>
        </authorList>
    </citation>
    <scope>NUCLEOTIDE SEQUENCE</scope>
    <source>
        <strain evidence="1">CHK189-12415</strain>
    </source>
</reference>
<dbReference type="InterPro" id="IPR045441">
    <property type="entry name" value="DUF6506"/>
</dbReference>
<organism evidence="1 2">
    <name type="scientific">Candidatus Faecivivens stercoravium</name>
    <dbReference type="NCBI Taxonomy" id="2840803"/>
    <lineage>
        <taxon>Bacteria</taxon>
        <taxon>Bacillati</taxon>
        <taxon>Bacillota</taxon>
        <taxon>Clostridia</taxon>
        <taxon>Eubacteriales</taxon>
        <taxon>Oscillospiraceae</taxon>
        <taxon>Oscillospiraceae incertae sedis</taxon>
        <taxon>Candidatus Faecivivens</taxon>
    </lineage>
</organism>
<protein>
    <submittedName>
        <fullName evidence="1">Uncharacterized protein</fullName>
    </submittedName>
</protein>
<dbReference type="Proteomes" id="UP000824241">
    <property type="component" value="Unassembled WGS sequence"/>
</dbReference>
<dbReference type="EMBL" id="DVHA01000048">
    <property type="protein sequence ID" value="HIR60248.1"/>
    <property type="molecule type" value="Genomic_DNA"/>
</dbReference>